<protein>
    <recommendedName>
        <fullName evidence="3">Nucleotidyl transferase AbiEii/AbiGii toxin family protein</fullName>
    </recommendedName>
</protein>
<dbReference type="EMBL" id="RQYS01000005">
    <property type="protein sequence ID" value="RRD62769.1"/>
    <property type="molecule type" value="Genomic_DNA"/>
</dbReference>
<evidence type="ECO:0008006" key="3">
    <source>
        <dbReference type="Google" id="ProtNLM"/>
    </source>
</evidence>
<accession>A0A3P1XVP1</accession>
<organism evidence="1 2">
    <name type="scientific">Tannerella forsythia</name>
    <name type="common">Bacteroides forsythus</name>
    <dbReference type="NCBI Taxonomy" id="28112"/>
    <lineage>
        <taxon>Bacteria</taxon>
        <taxon>Pseudomonadati</taxon>
        <taxon>Bacteroidota</taxon>
        <taxon>Bacteroidia</taxon>
        <taxon>Bacteroidales</taxon>
        <taxon>Tannerellaceae</taxon>
        <taxon>Tannerella</taxon>
    </lineage>
</organism>
<name>A0A3P1XVP1_TANFO</name>
<dbReference type="Proteomes" id="UP000278609">
    <property type="component" value="Unassembled WGS sequence"/>
</dbReference>
<dbReference type="InterPro" id="IPR014942">
    <property type="entry name" value="AbiEii"/>
</dbReference>
<evidence type="ECO:0000313" key="1">
    <source>
        <dbReference type="EMBL" id="RRD62769.1"/>
    </source>
</evidence>
<comment type="caution">
    <text evidence="1">The sequence shown here is derived from an EMBL/GenBank/DDBJ whole genome shotgun (WGS) entry which is preliminary data.</text>
</comment>
<gene>
    <name evidence="1" type="ORF">EII40_01585</name>
</gene>
<dbReference type="Pfam" id="PF08843">
    <property type="entry name" value="AbiEii"/>
    <property type="match status" value="1"/>
</dbReference>
<dbReference type="OrthoDB" id="9780929at2"/>
<proteinExistence type="predicted"/>
<dbReference type="AlphaFoldDB" id="A0A3P1XVP1"/>
<reference evidence="1 2" key="1">
    <citation type="submission" date="2018-11" db="EMBL/GenBank/DDBJ databases">
        <title>Genomes From Bacteria Associated with the Canine Oral Cavity: a Test Case for Automated Genome-Based Taxonomic Assignment.</title>
        <authorList>
            <person name="Coil D.A."/>
            <person name="Jospin G."/>
            <person name="Darling A.E."/>
            <person name="Wallis C."/>
            <person name="Davis I.J."/>
            <person name="Harris S."/>
            <person name="Eisen J.A."/>
            <person name="Holcombe L.J."/>
            <person name="O'Flynn C."/>
        </authorList>
    </citation>
    <scope>NUCLEOTIDE SEQUENCE [LARGE SCALE GENOMIC DNA]</scope>
    <source>
        <strain evidence="1 2">OH2617_COT-023</strain>
    </source>
</reference>
<evidence type="ECO:0000313" key="2">
    <source>
        <dbReference type="Proteomes" id="UP000278609"/>
    </source>
</evidence>
<dbReference type="Gene3D" id="3.10.450.620">
    <property type="entry name" value="JHP933, nucleotidyltransferase-like core domain"/>
    <property type="match status" value="1"/>
</dbReference>
<sequence>MEKVVFKEGTSLAKAYRLTNRFSEDIDIAVIDAESFSGNQLKMLIKRLAKNMASDMEENVVLHITSKGSRFYRALYKYSQIQESSAVRDRF</sequence>